<keyword evidence="2 4" id="KW-0012">Acyltransferase</keyword>
<dbReference type="Gene3D" id="3.40.630.30">
    <property type="match status" value="1"/>
</dbReference>
<evidence type="ECO:0000259" key="3">
    <source>
        <dbReference type="PROSITE" id="PS51186"/>
    </source>
</evidence>
<evidence type="ECO:0000313" key="4">
    <source>
        <dbReference type="EMBL" id="MFC4133648.1"/>
    </source>
</evidence>
<proteinExistence type="predicted"/>
<dbReference type="SUPFAM" id="SSF55729">
    <property type="entry name" value="Acyl-CoA N-acyltransferases (Nat)"/>
    <property type="match status" value="1"/>
</dbReference>
<dbReference type="PANTHER" id="PTHR43877">
    <property type="entry name" value="AMINOALKYLPHOSPHONATE N-ACETYLTRANSFERASE-RELATED-RELATED"/>
    <property type="match status" value="1"/>
</dbReference>
<dbReference type="InterPro" id="IPR016181">
    <property type="entry name" value="Acyl_CoA_acyltransferase"/>
</dbReference>
<keyword evidence="5" id="KW-1185">Reference proteome</keyword>
<name>A0ABV8LSX9_9ACTN</name>
<evidence type="ECO:0000313" key="5">
    <source>
        <dbReference type="Proteomes" id="UP001595816"/>
    </source>
</evidence>
<organism evidence="4 5">
    <name type="scientific">Hamadaea flava</name>
    <dbReference type="NCBI Taxonomy" id="1742688"/>
    <lineage>
        <taxon>Bacteria</taxon>
        <taxon>Bacillati</taxon>
        <taxon>Actinomycetota</taxon>
        <taxon>Actinomycetes</taxon>
        <taxon>Micromonosporales</taxon>
        <taxon>Micromonosporaceae</taxon>
        <taxon>Hamadaea</taxon>
    </lineage>
</organism>
<dbReference type="RefSeq" id="WP_253763536.1">
    <property type="nucleotide sequence ID" value="NZ_JAMZDZ010000001.1"/>
</dbReference>
<dbReference type="Pfam" id="PF00583">
    <property type="entry name" value="Acetyltransf_1"/>
    <property type="match status" value="1"/>
</dbReference>
<keyword evidence="1 4" id="KW-0808">Transferase</keyword>
<protein>
    <submittedName>
        <fullName evidence="4">GNAT family N-acetyltransferase</fullName>
        <ecNumber evidence="4">2.3.1.-</ecNumber>
    </submittedName>
</protein>
<dbReference type="GO" id="GO:0016746">
    <property type="term" value="F:acyltransferase activity"/>
    <property type="evidence" value="ECO:0007669"/>
    <property type="project" value="UniProtKB-KW"/>
</dbReference>
<feature type="domain" description="N-acetyltransferase" evidence="3">
    <location>
        <begin position="1"/>
        <end position="162"/>
    </location>
</feature>
<evidence type="ECO:0000256" key="1">
    <source>
        <dbReference type="ARBA" id="ARBA00022679"/>
    </source>
</evidence>
<reference evidence="5" key="1">
    <citation type="journal article" date="2019" name="Int. J. Syst. Evol. Microbiol.">
        <title>The Global Catalogue of Microorganisms (GCM) 10K type strain sequencing project: providing services to taxonomists for standard genome sequencing and annotation.</title>
        <authorList>
            <consortium name="The Broad Institute Genomics Platform"/>
            <consortium name="The Broad Institute Genome Sequencing Center for Infectious Disease"/>
            <person name="Wu L."/>
            <person name="Ma J."/>
        </authorList>
    </citation>
    <scope>NUCLEOTIDE SEQUENCE [LARGE SCALE GENOMIC DNA]</scope>
    <source>
        <strain evidence="5">CGMCC 4.7289</strain>
    </source>
</reference>
<gene>
    <name evidence="4" type="ORF">ACFOZ4_23815</name>
</gene>
<sequence length="163" mass="18030">MVLPRADGQVAACIDALREVYEADAYPVRWPVDPAGWLSPDDAMQSWVAVSAGRVLGHAVIRRATPPMPVVERMDPALGSPVMVSRLFTIPAARQNGVARRLLDEIAGWAVEHGHQLFLDVADNAPGARRFYERLGWKHVFSEYADWLDADGSPARVHYYLPG</sequence>
<dbReference type="InterPro" id="IPR050832">
    <property type="entry name" value="Bact_Acetyltransf"/>
</dbReference>
<dbReference type="EC" id="2.3.1.-" evidence="4"/>
<dbReference type="CDD" id="cd04301">
    <property type="entry name" value="NAT_SF"/>
    <property type="match status" value="1"/>
</dbReference>
<dbReference type="InterPro" id="IPR000182">
    <property type="entry name" value="GNAT_dom"/>
</dbReference>
<dbReference type="Proteomes" id="UP001595816">
    <property type="component" value="Unassembled WGS sequence"/>
</dbReference>
<comment type="caution">
    <text evidence="4">The sequence shown here is derived from an EMBL/GenBank/DDBJ whole genome shotgun (WGS) entry which is preliminary data.</text>
</comment>
<accession>A0ABV8LSX9</accession>
<dbReference type="PROSITE" id="PS51186">
    <property type="entry name" value="GNAT"/>
    <property type="match status" value="1"/>
</dbReference>
<evidence type="ECO:0000256" key="2">
    <source>
        <dbReference type="ARBA" id="ARBA00023315"/>
    </source>
</evidence>
<dbReference type="EMBL" id="JBHSAY010000013">
    <property type="protein sequence ID" value="MFC4133648.1"/>
    <property type="molecule type" value="Genomic_DNA"/>
</dbReference>